<organism evidence="1 2">
    <name type="scientific">Cedratvirus kamchatka</name>
    <dbReference type="NCBI Taxonomy" id="2716914"/>
    <lineage>
        <taxon>Viruses</taxon>
        <taxon>Pithoviruses</taxon>
        <taxon>Orthocedratvirinae</taxon>
        <taxon>Alphacedratvirus</taxon>
        <taxon>Alphacedratvirus rossiense</taxon>
    </lineage>
</organism>
<evidence type="ECO:0000313" key="2">
    <source>
        <dbReference type="Proteomes" id="UP001224087"/>
    </source>
</evidence>
<name>A0A6G8MXT0_9VIRU</name>
<dbReference type="Proteomes" id="UP001224087">
    <property type="component" value="Segment"/>
</dbReference>
<proteinExistence type="predicted"/>
<accession>A0A6G8MXT0</accession>
<evidence type="ECO:0000313" key="1">
    <source>
        <dbReference type="EMBL" id="QIN54351.1"/>
    </source>
</evidence>
<gene>
    <name evidence="1" type="primary">ck226</name>
</gene>
<reference evidence="1" key="1">
    <citation type="submission" date="2019-12" db="EMBL/GenBank/DDBJ databases">
        <title>The DNA Methylation Landscape of Giant Viruses.</title>
        <authorList>
            <person name="Jeudy S."/>
            <person name="Rigou S."/>
            <person name="Alempic J.-M."/>
            <person name="Claverie J.-M."/>
            <person name="Abergel C."/>
            <person name="Legendre M."/>
        </authorList>
    </citation>
    <scope>NUCLEOTIDE SEQUENCE</scope>
    <source>
        <strain evidence="1">P4</strain>
    </source>
</reference>
<sequence>MENGERNKEASHNIAADNKLFRQLWNFIQSVVLHKTLHYGGVDLTRKFRCKAFKFYLEARQQG</sequence>
<protein>
    <submittedName>
        <fullName evidence="1">Uncharacterized protein</fullName>
    </submittedName>
</protein>
<keyword evidence="2" id="KW-1185">Reference proteome</keyword>
<dbReference type="EMBL" id="MN873693">
    <property type="protein sequence ID" value="QIN54351.1"/>
    <property type="molecule type" value="Genomic_DNA"/>
</dbReference>